<dbReference type="GeneID" id="54546428"/>
<feature type="compositionally biased region" description="Polar residues" evidence="1">
    <location>
        <begin position="140"/>
        <end position="161"/>
    </location>
</feature>
<feature type="compositionally biased region" description="Low complexity" evidence="1">
    <location>
        <begin position="163"/>
        <end position="189"/>
    </location>
</feature>
<dbReference type="EMBL" id="ML986484">
    <property type="protein sequence ID" value="KAF2280946.1"/>
    <property type="molecule type" value="Genomic_DNA"/>
</dbReference>
<dbReference type="OrthoDB" id="5384020at2759"/>
<evidence type="ECO:0000313" key="2">
    <source>
        <dbReference type="EMBL" id="KAF2280946.1"/>
    </source>
</evidence>
<proteinExistence type="predicted"/>
<feature type="compositionally biased region" description="Polar residues" evidence="1">
    <location>
        <begin position="65"/>
        <end position="81"/>
    </location>
</feature>
<dbReference type="Proteomes" id="UP000800097">
    <property type="component" value="Unassembled WGS sequence"/>
</dbReference>
<sequence>MSSDRNSPPLPSPGAAERRRASITGQTFHDLFGRQRSLGGQQDPTQPYPGPITTAAVNAQRRRLSLTTVGLSPPMNQSTPFSAPRPRAESLSSVNSGSVDESPFEDDNAPPSGGASSVPTTPFARRLSFGARAMRDVRQGNGSQGNTNGRPSLHQKASSPPTARGRGLSSSLSPSRSSSVPAASGSLVPPADATSPSSPPSLSPSTSSPSLPQILAEHFKRHPDQVLGERELTSLLSPPGEGYNFAENLRNRAERASMSGAHPIHPPQMHHRAKSVTIMEPPHEMPKQPRVPDPMQERILKGDFYMD</sequence>
<evidence type="ECO:0000313" key="3">
    <source>
        <dbReference type="Proteomes" id="UP000800097"/>
    </source>
</evidence>
<feature type="region of interest" description="Disordered" evidence="1">
    <location>
        <begin position="1"/>
        <end position="122"/>
    </location>
</feature>
<evidence type="ECO:0000256" key="1">
    <source>
        <dbReference type="SAM" id="MobiDB-lite"/>
    </source>
</evidence>
<dbReference type="AlphaFoldDB" id="A0A6A6JYW5"/>
<reference evidence="2" key="1">
    <citation type="journal article" date="2020" name="Stud. Mycol.">
        <title>101 Dothideomycetes genomes: a test case for predicting lifestyles and emergence of pathogens.</title>
        <authorList>
            <person name="Haridas S."/>
            <person name="Albert R."/>
            <person name="Binder M."/>
            <person name="Bloem J."/>
            <person name="Labutti K."/>
            <person name="Salamov A."/>
            <person name="Andreopoulos B."/>
            <person name="Baker S."/>
            <person name="Barry K."/>
            <person name="Bills G."/>
            <person name="Bluhm B."/>
            <person name="Cannon C."/>
            <person name="Castanera R."/>
            <person name="Culley D."/>
            <person name="Daum C."/>
            <person name="Ezra D."/>
            <person name="Gonzalez J."/>
            <person name="Henrissat B."/>
            <person name="Kuo A."/>
            <person name="Liang C."/>
            <person name="Lipzen A."/>
            <person name="Lutzoni F."/>
            <person name="Magnuson J."/>
            <person name="Mondo S."/>
            <person name="Nolan M."/>
            <person name="Ohm R."/>
            <person name="Pangilinan J."/>
            <person name="Park H.-J."/>
            <person name="Ramirez L."/>
            <person name="Alfaro M."/>
            <person name="Sun H."/>
            <person name="Tritt A."/>
            <person name="Yoshinaga Y."/>
            <person name="Zwiers L.-H."/>
            <person name="Turgeon B."/>
            <person name="Goodwin S."/>
            <person name="Spatafora J."/>
            <person name="Crous P."/>
            <person name="Grigoriev I."/>
        </authorList>
    </citation>
    <scope>NUCLEOTIDE SEQUENCE</scope>
    <source>
        <strain evidence="2">CBS 379.55</strain>
    </source>
</reference>
<accession>A0A6A6JYW5</accession>
<name>A0A6A6JYW5_WESOR</name>
<feature type="compositionally biased region" description="Polar residues" evidence="1">
    <location>
        <begin position="90"/>
        <end position="99"/>
    </location>
</feature>
<protein>
    <submittedName>
        <fullName evidence="2">Uncharacterized protein</fullName>
    </submittedName>
</protein>
<keyword evidence="3" id="KW-1185">Reference proteome</keyword>
<organism evidence="2 3">
    <name type="scientific">Westerdykella ornata</name>
    <dbReference type="NCBI Taxonomy" id="318751"/>
    <lineage>
        <taxon>Eukaryota</taxon>
        <taxon>Fungi</taxon>
        <taxon>Dikarya</taxon>
        <taxon>Ascomycota</taxon>
        <taxon>Pezizomycotina</taxon>
        <taxon>Dothideomycetes</taxon>
        <taxon>Pleosporomycetidae</taxon>
        <taxon>Pleosporales</taxon>
        <taxon>Sporormiaceae</taxon>
        <taxon>Westerdykella</taxon>
    </lineage>
</organism>
<feature type="region of interest" description="Disordered" evidence="1">
    <location>
        <begin position="137"/>
        <end position="211"/>
    </location>
</feature>
<feature type="region of interest" description="Disordered" evidence="1">
    <location>
        <begin position="282"/>
        <end position="307"/>
    </location>
</feature>
<dbReference type="RefSeq" id="XP_033658483.1">
    <property type="nucleotide sequence ID" value="XM_033793253.1"/>
</dbReference>
<gene>
    <name evidence="2" type="ORF">EI97DRAFT_14829</name>
</gene>